<evidence type="ECO:0000313" key="1">
    <source>
        <dbReference type="EMBL" id="KIJ92687.1"/>
    </source>
</evidence>
<sequence>MEVYMSPFSFPCRVFRFLATSATRCGGERAVNFAFRTLTLSRAFSKKTEIEFHRGLVREQGLRPCTFHAS</sequence>
<proteinExistence type="predicted"/>
<evidence type="ECO:0000313" key="2">
    <source>
        <dbReference type="Proteomes" id="UP000054477"/>
    </source>
</evidence>
<accession>A0A0C9X8L9</accession>
<dbReference type="EMBL" id="KN838892">
    <property type="protein sequence ID" value="KIJ92687.1"/>
    <property type="molecule type" value="Genomic_DNA"/>
</dbReference>
<dbReference type="Proteomes" id="UP000054477">
    <property type="component" value="Unassembled WGS sequence"/>
</dbReference>
<keyword evidence="2" id="KW-1185">Reference proteome</keyword>
<name>A0A0C9X8L9_9AGAR</name>
<gene>
    <name evidence="1" type="ORF">K443DRAFT_648267</name>
</gene>
<protein>
    <submittedName>
        <fullName evidence="1">Uncharacterized protein</fullName>
    </submittedName>
</protein>
<reference evidence="1 2" key="1">
    <citation type="submission" date="2014-04" db="EMBL/GenBank/DDBJ databases">
        <authorList>
            <consortium name="DOE Joint Genome Institute"/>
            <person name="Kuo A."/>
            <person name="Kohler A."/>
            <person name="Nagy L.G."/>
            <person name="Floudas D."/>
            <person name="Copeland A."/>
            <person name="Barry K.W."/>
            <person name="Cichocki N."/>
            <person name="Veneault-Fourrey C."/>
            <person name="LaButti K."/>
            <person name="Lindquist E.A."/>
            <person name="Lipzen A."/>
            <person name="Lundell T."/>
            <person name="Morin E."/>
            <person name="Murat C."/>
            <person name="Sun H."/>
            <person name="Tunlid A."/>
            <person name="Henrissat B."/>
            <person name="Grigoriev I.V."/>
            <person name="Hibbett D.S."/>
            <person name="Martin F."/>
            <person name="Nordberg H.P."/>
            <person name="Cantor M.N."/>
            <person name="Hua S.X."/>
        </authorList>
    </citation>
    <scope>NUCLEOTIDE SEQUENCE [LARGE SCALE GENOMIC DNA]</scope>
    <source>
        <strain evidence="1 2">LaAM-08-1</strain>
    </source>
</reference>
<dbReference type="HOGENOM" id="CLU_2758157_0_0_1"/>
<dbReference type="AlphaFoldDB" id="A0A0C9X8L9"/>
<organism evidence="1 2">
    <name type="scientific">Laccaria amethystina LaAM-08-1</name>
    <dbReference type="NCBI Taxonomy" id="1095629"/>
    <lineage>
        <taxon>Eukaryota</taxon>
        <taxon>Fungi</taxon>
        <taxon>Dikarya</taxon>
        <taxon>Basidiomycota</taxon>
        <taxon>Agaricomycotina</taxon>
        <taxon>Agaricomycetes</taxon>
        <taxon>Agaricomycetidae</taxon>
        <taxon>Agaricales</taxon>
        <taxon>Agaricineae</taxon>
        <taxon>Hydnangiaceae</taxon>
        <taxon>Laccaria</taxon>
    </lineage>
</organism>
<reference evidence="2" key="2">
    <citation type="submission" date="2015-01" db="EMBL/GenBank/DDBJ databases">
        <title>Evolutionary Origins and Diversification of the Mycorrhizal Mutualists.</title>
        <authorList>
            <consortium name="DOE Joint Genome Institute"/>
            <consortium name="Mycorrhizal Genomics Consortium"/>
            <person name="Kohler A."/>
            <person name="Kuo A."/>
            <person name="Nagy L.G."/>
            <person name="Floudas D."/>
            <person name="Copeland A."/>
            <person name="Barry K.W."/>
            <person name="Cichocki N."/>
            <person name="Veneault-Fourrey C."/>
            <person name="LaButti K."/>
            <person name="Lindquist E.A."/>
            <person name="Lipzen A."/>
            <person name="Lundell T."/>
            <person name="Morin E."/>
            <person name="Murat C."/>
            <person name="Riley R."/>
            <person name="Ohm R."/>
            <person name="Sun H."/>
            <person name="Tunlid A."/>
            <person name="Henrissat B."/>
            <person name="Grigoriev I.V."/>
            <person name="Hibbett D.S."/>
            <person name="Martin F."/>
        </authorList>
    </citation>
    <scope>NUCLEOTIDE SEQUENCE [LARGE SCALE GENOMIC DNA]</scope>
    <source>
        <strain evidence="2">LaAM-08-1</strain>
    </source>
</reference>